<protein>
    <recommendedName>
        <fullName evidence="6">Kinesin motor domain-containing protein</fullName>
    </recommendedName>
</protein>
<dbReference type="SMART" id="SM00129">
    <property type="entry name" value="KISc"/>
    <property type="match status" value="1"/>
</dbReference>
<keyword evidence="4" id="KW-0206">Cytoskeleton</keyword>
<keyword evidence="2 5" id="KW-0547">Nucleotide-binding</keyword>
<evidence type="ECO:0000313" key="7">
    <source>
        <dbReference type="EMBL" id="KAJ8938620.1"/>
    </source>
</evidence>
<dbReference type="PROSITE" id="PS50067">
    <property type="entry name" value="KINESIN_MOTOR_2"/>
    <property type="match status" value="1"/>
</dbReference>
<dbReference type="Proteomes" id="UP001162162">
    <property type="component" value="Unassembled WGS sequence"/>
</dbReference>
<dbReference type="GO" id="GO:0007018">
    <property type="term" value="P:microtubule-based movement"/>
    <property type="evidence" value="ECO:0007669"/>
    <property type="project" value="InterPro"/>
</dbReference>
<evidence type="ECO:0000256" key="2">
    <source>
        <dbReference type="ARBA" id="ARBA00022741"/>
    </source>
</evidence>
<organism evidence="7 8">
    <name type="scientific">Aromia moschata</name>
    <dbReference type="NCBI Taxonomy" id="1265417"/>
    <lineage>
        <taxon>Eukaryota</taxon>
        <taxon>Metazoa</taxon>
        <taxon>Ecdysozoa</taxon>
        <taxon>Arthropoda</taxon>
        <taxon>Hexapoda</taxon>
        <taxon>Insecta</taxon>
        <taxon>Pterygota</taxon>
        <taxon>Neoptera</taxon>
        <taxon>Endopterygota</taxon>
        <taxon>Coleoptera</taxon>
        <taxon>Polyphaga</taxon>
        <taxon>Cucujiformia</taxon>
        <taxon>Chrysomeloidea</taxon>
        <taxon>Cerambycidae</taxon>
        <taxon>Cerambycinae</taxon>
        <taxon>Callichromatini</taxon>
        <taxon>Aromia</taxon>
    </lineage>
</organism>
<reference evidence="7" key="1">
    <citation type="journal article" date="2023" name="Insect Mol. Biol.">
        <title>Genome sequencing provides insights into the evolution of gene families encoding plant cell wall-degrading enzymes in longhorned beetles.</title>
        <authorList>
            <person name="Shin N.R."/>
            <person name="Okamura Y."/>
            <person name="Kirsch R."/>
            <person name="Pauchet Y."/>
        </authorList>
    </citation>
    <scope>NUCLEOTIDE SEQUENCE</scope>
    <source>
        <strain evidence="7">AMC_N1</strain>
    </source>
</reference>
<feature type="domain" description="Kinesin motor" evidence="6">
    <location>
        <begin position="29"/>
        <end position="258"/>
    </location>
</feature>
<accession>A0AAV8XI40</accession>
<dbReference type="AlphaFoldDB" id="A0AAV8XI40"/>
<evidence type="ECO:0000313" key="8">
    <source>
        <dbReference type="Proteomes" id="UP001162162"/>
    </source>
</evidence>
<dbReference type="EMBL" id="JAPWTK010000545">
    <property type="protein sequence ID" value="KAJ8938620.1"/>
    <property type="molecule type" value="Genomic_DNA"/>
</dbReference>
<evidence type="ECO:0000259" key="6">
    <source>
        <dbReference type="PROSITE" id="PS50067"/>
    </source>
</evidence>
<keyword evidence="8" id="KW-1185">Reference proteome</keyword>
<dbReference type="GO" id="GO:0005524">
    <property type="term" value="F:ATP binding"/>
    <property type="evidence" value="ECO:0007669"/>
    <property type="project" value="UniProtKB-UniRule"/>
</dbReference>
<comment type="caution">
    <text evidence="7">The sequence shown here is derived from an EMBL/GenBank/DDBJ whole genome shotgun (WGS) entry which is preliminary data.</text>
</comment>
<dbReference type="SUPFAM" id="SSF52540">
    <property type="entry name" value="P-loop containing nucleoside triphosphate hydrolases"/>
    <property type="match status" value="1"/>
</dbReference>
<dbReference type="InterPro" id="IPR036961">
    <property type="entry name" value="Kinesin_motor_dom_sf"/>
</dbReference>
<dbReference type="InterPro" id="IPR001752">
    <property type="entry name" value="Kinesin_motor_dom"/>
</dbReference>
<dbReference type="GO" id="GO:0005874">
    <property type="term" value="C:microtubule"/>
    <property type="evidence" value="ECO:0007669"/>
    <property type="project" value="TreeGrafter"/>
</dbReference>
<evidence type="ECO:0000256" key="4">
    <source>
        <dbReference type="ARBA" id="ARBA00023212"/>
    </source>
</evidence>
<dbReference type="InterPro" id="IPR027640">
    <property type="entry name" value="Kinesin-like_fam"/>
</dbReference>
<feature type="binding site" evidence="5">
    <location>
        <begin position="115"/>
        <end position="122"/>
    </location>
    <ligand>
        <name>ATP</name>
        <dbReference type="ChEBI" id="CHEBI:30616"/>
    </ligand>
</feature>
<comment type="similarity">
    <text evidence="5">Belongs to the TRAFAC class myosin-kinesin ATPase superfamily. Kinesin family.</text>
</comment>
<keyword evidence="3 5" id="KW-0067">ATP-binding</keyword>
<evidence type="ECO:0000256" key="5">
    <source>
        <dbReference type="PROSITE-ProRule" id="PRU00283"/>
    </source>
</evidence>
<keyword evidence="5" id="KW-0505">Motor protein</keyword>
<proteinExistence type="inferred from homology"/>
<sequence>MSFPNHTTDASLIINNSYSTKMSKPASNNVRVFYRIYPMEKTEWGHLKLEDKTILMRHLQELSSLNHKVKPPTFWEFKADGIFYNNDQQYVYVNVIDGVLDRVVEGNNAIIIAFGQTRTGKTITLGGLQLSEEDFGITPRVIYDLFKLKSELPKNVKMCIQISCTEFSNTTAADLLKDYPFFVNYYRCRESTKIKVRSEYEALKVIFKGEGRKSFAFNSEYLSNLCSTVVTFHITTADTDFSSPRKVQSRLHIIDMAGVDTVGNTSSIYKYPPDIGKANIIKTNLEQFVLTLKKNVPFYTRLKERTNPLIYYLGNDLSNESIFSENSMITISMLRFGQLVRGLKPKQKEIVSQVNENVQVQYLQNKLEKLEQQNVHNSVLLNQDLTQDMNKDRLEHVQKIIKEYLRDRVNEITVLNVAEAAEVFKVFKQICIERVRKK</sequence>
<dbReference type="Gene3D" id="3.40.850.10">
    <property type="entry name" value="Kinesin motor domain"/>
    <property type="match status" value="1"/>
</dbReference>
<comment type="subcellular location">
    <subcellularLocation>
        <location evidence="1">Cytoplasm</location>
        <location evidence="1">Cytoskeleton</location>
    </subcellularLocation>
</comment>
<dbReference type="PANTHER" id="PTHR24115">
    <property type="entry name" value="KINESIN-RELATED"/>
    <property type="match status" value="1"/>
</dbReference>
<dbReference type="PRINTS" id="PR00380">
    <property type="entry name" value="KINESINHEAVY"/>
</dbReference>
<dbReference type="Pfam" id="PF00225">
    <property type="entry name" value="Kinesin"/>
    <property type="match status" value="1"/>
</dbReference>
<evidence type="ECO:0000256" key="3">
    <source>
        <dbReference type="ARBA" id="ARBA00022840"/>
    </source>
</evidence>
<evidence type="ECO:0000256" key="1">
    <source>
        <dbReference type="ARBA" id="ARBA00004245"/>
    </source>
</evidence>
<dbReference type="InterPro" id="IPR027417">
    <property type="entry name" value="P-loop_NTPase"/>
</dbReference>
<dbReference type="GO" id="GO:0005871">
    <property type="term" value="C:kinesin complex"/>
    <property type="evidence" value="ECO:0007669"/>
    <property type="project" value="TreeGrafter"/>
</dbReference>
<gene>
    <name evidence="7" type="ORF">NQ318_012451</name>
</gene>
<name>A0AAV8XI40_9CUCU</name>
<dbReference type="GO" id="GO:0016887">
    <property type="term" value="F:ATP hydrolysis activity"/>
    <property type="evidence" value="ECO:0007669"/>
    <property type="project" value="TreeGrafter"/>
</dbReference>
<dbReference type="GO" id="GO:0003777">
    <property type="term" value="F:microtubule motor activity"/>
    <property type="evidence" value="ECO:0007669"/>
    <property type="project" value="InterPro"/>
</dbReference>
<keyword evidence="4" id="KW-0963">Cytoplasm</keyword>
<dbReference type="GO" id="GO:0008017">
    <property type="term" value="F:microtubule binding"/>
    <property type="evidence" value="ECO:0007669"/>
    <property type="project" value="InterPro"/>
</dbReference>